<dbReference type="AlphaFoldDB" id="A0A0U2WXL7"/>
<keyword evidence="1" id="KW-0472">Membrane</keyword>
<sequence>MESVIPQLILIIAVVGIGIALLAFSFAYFLPKEVFSISQQQANQIAGSTSLSVGPLLINNTVGSVVAEVYNPSVNGSIEVVAFTIPASLQPSVGVVTPSTSSLNYQVYLTNNKRANTTTISGSIYDVGGSVIYSPSKLQVYTVSFNSPFTIIYNGVSSNQDLVVWIIYKVNNYWFRIVYTYTTVPQSP</sequence>
<evidence type="ECO:0000313" key="2">
    <source>
        <dbReference type="EMBL" id="ALU30183.1"/>
    </source>
</evidence>
<dbReference type="Proteomes" id="UP000060043">
    <property type="component" value="Chromosome"/>
</dbReference>
<dbReference type="RefSeq" id="WP_011278494.1">
    <property type="nucleotide sequence ID" value="NZ_CP013694.1"/>
</dbReference>
<proteinExistence type="predicted"/>
<dbReference type="Proteomes" id="UP000065473">
    <property type="component" value="Chromosome"/>
</dbReference>
<evidence type="ECO:0000313" key="5">
    <source>
        <dbReference type="Proteomes" id="UP000065473"/>
    </source>
</evidence>
<dbReference type="EMBL" id="CP013694">
    <property type="protein sequence ID" value="ALU30183.1"/>
    <property type="molecule type" value="Genomic_DNA"/>
</dbReference>
<keyword evidence="1" id="KW-0812">Transmembrane</keyword>
<dbReference type="OMA" id="LVIWIIY"/>
<protein>
    <submittedName>
        <fullName evidence="3">Uncharacterized protein</fullName>
    </submittedName>
</protein>
<evidence type="ECO:0000313" key="4">
    <source>
        <dbReference type="Proteomes" id="UP000060043"/>
    </source>
</evidence>
<evidence type="ECO:0000256" key="1">
    <source>
        <dbReference type="SAM" id="Phobius"/>
    </source>
</evidence>
<reference evidence="4 5" key="1">
    <citation type="submission" date="2015-12" db="EMBL/GenBank/DDBJ databases">
        <title>A stable core within a dynamic pangenome in Sulfolobus acidocaldarius.</title>
        <authorList>
            <person name="Anderson R."/>
            <person name="Kouris A."/>
            <person name="Seward C."/>
            <person name="Campbell K."/>
            <person name="Whitaker R."/>
        </authorList>
    </citation>
    <scope>NUCLEOTIDE SEQUENCE [LARGE SCALE GENOMIC DNA]</scope>
    <source>
        <strain evidence="2 5">GG12-C01-09</strain>
        <strain evidence="3 4">NG05B_CO5_07</strain>
    </source>
</reference>
<gene>
    <name evidence="2" type="ORF">ATY89_09710</name>
    <name evidence="3" type="ORF">ATZ20_01265</name>
</gene>
<feature type="transmembrane region" description="Helical" evidence="1">
    <location>
        <begin position="6"/>
        <end position="30"/>
    </location>
</feature>
<organism evidence="3 4">
    <name type="scientific">Sulfolobus acidocaldarius</name>
    <dbReference type="NCBI Taxonomy" id="2285"/>
    <lineage>
        <taxon>Archaea</taxon>
        <taxon>Thermoproteota</taxon>
        <taxon>Thermoprotei</taxon>
        <taxon>Sulfolobales</taxon>
        <taxon>Sulfolobaceae</taxon>
        <taxon>Sulfolobus</taxon>
    </lineage>
</organism>
<evidence type="ECO:0000313" key="3">
    <source>
        <dbReference type="EMBL" id="ALU30898.1"/>
    </source>
</evidence>
<name>A0A0U2WXL7_9CREN</name>
<dbReference type="GeneID" id="14552173"/>
<keyword evidence="1" id="KW-1133">Transmembrane helix</keyword>
<dbReference type="STRING" id="1435377.SUSAZ_07965"/>
<dbReference type="OrthoDB" id="37127at2157"/>
<accession>A0A0U2WXL7</accession>
<dbReference type="PaxDb" id="1435377-SUSAZ_07965"/>
<dbReference type="EMBL" id="CP013695">
    <property type="protein sequence ID" value="ALU30898.1"/>
    <property type="molecule type" value="Genomic_DNA"/>
</dbReference>